<dbReference type="NCBIfam" id="TIGR00963">
    <property type="entry name" value="secA"/>
    <property type="match status" value="1"/>
</dbReference>
<dbReference type="GO" id="GO:0005829">
    <property type="term" value="C:cytosol"/>
    <property type="evidence" value="ECO:0007669"/>
    <property type="project" value="TreeGrafter"/>
</dbReference>
<dbReference type="CDD" id="cd18803">
    <property type="entry name" value="SF2_C_secA"/>
    <property type="match status" value="1"/>
</dbReference>
<dbReference type="SMART" id="SM00957">
    <property type="entry name" value="SecA_DEAD"/>
    <property type="match status" value="1"/>
</dbReference>
<dbReference type="PROSITE" id="PS51192">
    <property type="entry name" value="HELICASE_ATP_BIND_1"/>
    <property type="match status" value="1"/>
</dbReference>
<feature type="domain" description="Helicase C-terminal" evidence="13">
    <location>
        <begin position="568"/>
        <end position="746"/>
    </location>
</feature>
<dbReference type="PROSITE" id="PS01312">
    <property type="entry name" value="SECA"/>
    <property type="match status" value="1"/>
</dbReference>
<dbReference type="InterPro" id="IPR014018">
    <property type="entry name" value="SecA_motor_DEAD"/>
</dbReference>
<dbReference type="PROSITE" id="PS51196">
    <property type="entry name" value="SECA_MOTOR_DEAD"/>
    <property type="match status" value="1"/>
</dbReference>
<dbReference type="Gene3D" id="3.90.1440.10">
    <property type="entry name" value="SecA, preprotein cross-linking domain"/>
    <property type="match status" value="1"/>
</dbReference>
<keyword evidence="8" id="KW-1278">Translocase</keyword>
<evidence type="ECO:0000256" key="11">
    <source>
        <dbReference type="SAM" id="Coils"/>
    </source>
</evidence>
<feature type="coiled-coil region" evidence="11">
    <location>
        <begin position="50"/>
        <end position="84"/>
    </location>
</feature>
<evidence type="ECO:0000256" key="4">
    <source>
        <dbReference type="ARBA" id="ARBA00022490"/>
    </source>
</evidence>
<dbReference type="Pfam" id="PF01043">
    <property type="entry name" value="SecA_PP_bind"/>
    <property type="match status" value="1"/>
</dbReference>
<dbReference type="EMBL" id="UINC01000953">
    <property type="protein sequence ID" value="SUZ65208.1"/>
    <property type="molecule type" value="Genomic_DNA"/>
</dbReference>
<reference evidence="15" key="1">
    <citation type="submission" date="2018-05" db="EMBL/GenBank/DDBJ databases">
        <authorList>
            <person name="Lanie J.A."/>
            <person name="Ng W.-L."/>
            <person name="Kazmierczak K.M."/>
            <person name="Andrzejewski T.M."/>
            <person name="Davidsen T.M."/>
            <person name="Wayne K.J."/>
            <person name="Tettelin H."/>
            <person name="Glass J.I."/>
            <person name="Rusch D."/>
            <person name="Podicherti R."/>
            <person name="Tsui H.-C.T."/>
            <person name="Winkler M.E."/>
        </authorList>
    </citation>
    <scope>NUCLEOTIDE SEQUENCE</scope>
</reference>
<dbReference type="PANTHER" id="PTHR30612">
    <property type="entry name" value="SECA INNER MEMBRANE COMPONENT OF SEC PROTEIN SECRETION SYSTEM"/>
    <property type="match status" value="1"/>
</dbReference>
<comment type="subcellular location">
    <subcellularLocation>
        <location evidence="1">Membrane</location>
        <topology evidence="1">Peripheral membrane protein</topology>
    </subcellularLocation>
</comment>
<dbReference type="InterPro" id="IPR011115">
    <property type="entry name" value="SecA_DEAD"/>
</dbReference>
<evidence type="ECO:0000256" key="10">
    <source>
        <dbReference type="ARBA" id="ARBA00023136"/>
    </source>
</evidence>
<keyword evidence="6" id="KW-0067">ATP-binding</keyword>
<evidence type="ECO:0000256" key="2">
    <source>
        <dbReference type="ARBA" id="ARBA00007650"/>
    </source>
</evidence>
<comment type="similarity">
    <text evidence="2">Belongs to the SecA family.</text>
</comment>
<keyword evidence="3" id="KW-0813">Transport</keyword>
<protein>
    <submittedName>
        <fullName evidence="15">Uncharacterized protein</fullName>
    </submittedName>
</protein>
<sequence>MSFLTKIFGTKSSREIKKISPIIQDINSIYDTLNDKNEDYLVKRTKKLRNEVIKKISEQEIKQLENLEDKKEIQKIRKEIENNILSDILPEAFALVKHACRLLCGKKWDVVGQNIDWEMIPYDEQLVGGVVLHQGKISEMKTGEGKTLVATMPIYLNALSGRGVHVVTVNDYLAQRDAEWMGKVFETLGMSVGYILNSMTPEERKKAYNCDVTYGTNNEFGFDYLRDNMTIDSEHLVQRLHHYAVIDEVDSVLIDEARTPLIISGPVETTINQSYIDLRRPVQSLVHQQNQLVSELVRKAEDSLKLEKPSQEDLNHAGTLLLKAKRGLPKHRMLQKLFQEQGNLKLANNVESEYIAEKKLHELDEDLYFSIDEHSNSVDLSDQGRESLSPDNPETFTIPDLGEMLSDIDDDSSLSDSQKKLNKEKAYQLHSQRSSKIHYLNQLLKAYTLFTKDVEYVVQNGQVLIVDEFTGRILPGRRFSGGLHQALEAKENVKIEKETQTLASITIQNYFRMYDKLSGMTGTADTEAAEFEKIYNLGVTVIPTNKPIIRKDNDDAIYKNKRAKYKAVINEVSDYFKNDQPVLIGTISVEVSELLSKMLKQKGIPHNVLNAKQHQSEAEIVAKAGLKKAITIATNMAGRGTDIKLGSGVEKLGGLHIIGTSRHESRRIDLQLRGRSGRQGDNGSSKFYVSLEDDLMRLFNMDAVAGVMDRMSYDEDQELSAGLLNRAVSNAQKKVEERNFGIRKHLLEYDDVLNQQREIIYDLRNKALLSESIKPSVEEFIYDFVYNIFDNFDIKDIKNWDWQTLNQDLISHLLIEVDESNFKDAQDKEQIVEIVYSLAIDYYTEKEQLIPLELLRKLEKFIVLRTIDEKWRNHLLAMDQLREGIGLRAFGQKNPLIEYKSEAYTFFQELMINLQSSVIQRIFHAQIQDPSSQQKVSPLEKNIQLSHPDVESAPPVDKPSKKQDIINVPKVNLEEKIGRNQKIKVQNSEGDEIEIKFKKLASYLEKGYQRVE</sequence>
<dbReference type="GO" id="GO:0017038">
    <property type="term" value="P:protein import"/>
    <property type="evidence" value="ECO:0007669"/>
    <property type="project" value="InterPro"/>
</dbReference>
<evidence type="ECO:0000256" key="6">
    <source>
        <dbReference type="ARBA" id="ARBA00022840"/>
    </source>
</evidence>
<dbReference type="Gene3D" id="3.40.50.300">
    <property type="entry name" value="P-loop containing nucleotide triphosphate hydrolases"/>
    <property type="match status" value="3"/>
</dbReference>
<dbReference type="PANTHER" id="PTHR30612:SF0">
    <property type="entry name" value="CHLOROPLAST PROTEIN-TRANSPORTING ATPASE"/>
    <property type="match status" value="1"/>
</dbReference>
<dbReference type="HAMAP" id="MF_01382">
    <property type="entry name" value="SecA"/>
    <property type="match status" value="1"/>
</dbReference>
<evidence type="ECO:0000256" key="9">
    <source>
        <dbReference type="ARBA" id="ARBA00023010"/>
    </source>
</evidence>
<keyword evidence="7" id="KW-0653">Protein transport</keyword>
<dbReference type="PROSITE" id="PS51194">
    <property type="entry name" value="HELICASE_CTER"/>
    <property type="match status" value="1"/>
</dbReference>
<evidence type="ECO:0000256" key="5">
    <source>
        <dbReference type="ARBA" id="ARBA00022741"/>
    </source>
</evidence>
<dbReference type="InterPro" id="IPR020937">
    <property type="entry name" value="SecA_CS"/>
</dbReference>
<dbReference type="GO" id="GO:0006605">
    <property type="term" value="P:protein targeting"/>
    <property type="evidence" value="ECO:0007669"/>
    <property type="project" value="InterPro"/>
</dbReference>
<dbReference type="InterPro" id="IPR000185">
    <property type="entry name" value="SecA"/>
</dbReference>
<proteinExistence type="inferred from homology"/>
<evidence type="ECO:0000259" key="12">
    <source>
        <dbReference type="PROSITE" id="PS51192"/>
    </source>
</evidence>
<dbReference type="SUPFAM" id="SSF81767">
    <property type="entry name" value="Pre-protein crosslinking domain of SecA"/>
    <property type="match status" value="1"/>
</dbReference>
<evidence type="ECO:0000259" key="14">
    <source>
        <dbReference type="PROSITE" id="PS51196"/>
    </source>
</evidence>
<dbReference type="InterPro" id="IPR014001">
    <property type="entry name" value="Helicase_ATP-bd"/>
</dbReference>
<accession>A0A381PFS2</accession>
<keyword evidence="5" id="KW-0547">Nucleotide-binding</keyword>
<evidence type="ECO:0000256" key="1">
    <source>
        <dbReference type="ARBA" id="ARBA00004170"/>
    </source>
</evidence>
<dbReference type="GO" id="GO:0005886">
    <property type="term" value="C:plasma membrane"/>
    <property type="evidence" value="ECO:0007669"/>
    <property type="project" value="TreeGrafter"/>
</dbReference>
<dbReference type="SUPFAM" id="SSF52540">
    <property type="entry name" value="P-loop containing nucleoside triphosphate hydrolases"/>
    <property type="match status" value="2"/>
</dbReference>
<feature type="domain" description="SecA family profile" evidence="14">
    <location>
        <begin position="1"/>
        <end position="720"/>
    </location>
</feature>
<keyword evidence="4" id="KW-0963">Cytoplasm</keyword>
<dbReference type="InterPro" id="IPR036266">
    <property type="entry name" value="SecA_Wing/Scaffold_sf"/>
</dbReference>
<dbReference type="Pfam" id="PF07516">
    <property type="entry name" value="SecA_SW"/>
    <property type="match status" value="1"/>
</dbReference>
<dbReference type="PRINTS" id="PR00906">
    <property type="entry name" value="SECA"/>
</dbReference>
<feature type="domain" description="Helicase ATP-binding" evidence="12">
    <location>
        <begin position="127"/>
        <end position="285"/>
    </location>
</feature>
<dbReference type="InterPro" id="IPR044722">
    <property type="entry name" value="SecA_SF2_C"/>
</dbReference>
<dbReference type="AlphaFoldDB" id="A0A381PFS2"/>
<keyword evidence="9" id="KW-0811">Translocation</keyword>
<dbReference type="Pfam" id="PF07517">
    <property type="entry name" value="SecA_DEAD"/>
    <property type="match status" value="1"/>
</dbReference>
<keyword evidence="11" id="KW-0175">Coiled coil</keyword>
<dbReference type="Gene3D" id="1.10.3060.10">
    <property type="entry name" value="Helical scaffold and wing domains of SecA"/>
    <property type="match status" value="1"/>
</dbReference>
<dbReference type="SUPFAM" id="SSF81886">
    <property type="entry name" value="Helical scaffold and wing domains of SecA"/>
    <property type="match status" value="1"/>
</dbReference>
<organism evidence="15">
    <name type="scientific">marine metagenome</name>
    <dbReference type="NCBI Taxonomy" id="408172"/>
    <lineage>
        <taxon>unclassified sequences</taxon>
        <taxon>metagenomes</taxon>
        <taxon>ecological metagenomes</taxon>
    </lineage>
</organism>
<evidence type="ECO:0000259" key="13">
    <source>
        <dbReference type="PROSITE" id="PS51194"/>
    </source>
</evidence>
<dbReference type="CDD" id="cd17928">
    <property type="entry name" value="DEXDc_SecA"/>
    <property type="match status" value="1"/>
</dbReference>
<dbReference type="Pfam" id="PF21090">
    <property type="entry name" value="P-loop_SecA"/>
    <property type="match status" value="1"/>
</dbReference>
<dbReference type="GO" id="GO:0005524">
    <property type="term" value="F:ATP binding"/>
    <property type="evidence" value="ECO:0007669"/>
    <property type="project" value="UniProtKB-KW"/>
</dbReference>
<dbReference type="InterPro" id="IPR027417">
    <property type="entry name" value="P-loop_NTPase"/>
</dbReference>
<name>A0A381PFS2_9ZZZZ</name>
<dbReference type="FunFam" id="3.40.50.300:FF:000429">
    <property type="entry name" value="Preprotein translocase subunit SecA"/>
    <property type="match status" value="1"/>
</dbReference>
<dbReference type="GO" id="GO:0006886">
    <property type="term" value="P:intracellular protein transport"/>
    <property type="evidence" value="ECO:0007669"/>
    <property type="project" value="InterPro"/>
</dbReference>
<gene>
    <name evidence="15" type="ORF">METZ01_LOCUS18062</name>
</gene>
<dbReference type="GO" id="GO:0043952">
    <property type="term" value="P:protein transport by the Sec complex"/>
    <property type="evidence" value="ECO:0007669"/>
    <property type="project" value="TreeGrafter"/>
</dbReference>
<evidence type="ECO:0000256" key="7">
    <source>
        <dbReference type="ARBA" id="ARBA00022927"/>
    </source>
</evidence>
<dbReference type="SMART" id="SM00958">
    <property type="entry name" value="SecA_PP_bind"/>
    <property type="match status" value="1"/>
</dbReference>
<dbReference type="InterPro" id="IPR036670">
    <property type="entry name" value="SecA_X-link_sf"/>
</dbReference>
<dbReference type="GO" id="GO:0031522">
    <property type="term" value="C:cell envelope Sec protein transport complex"/>
    <property type="evidence" value="ECO:0007669"/>
    <property type="project" value="TreeGrafter"/>
</dbReference>
<keyword evidence="10" id="KW-0472">Membrane</keyword>
<evidence type="ECO:0000256" key="8">
    <source>
        <dbReference type="ARBA" id="ARBA00022967"/>
    </source>
</evidence>
<dbReference type="InterPro" id="IPR011116">
    <property type="entry name" value="SecA_Wing/Scaffold"/>
</dbReference>
<evidence type="ECO:0000313" key="15">
    <source>
        <dbReference type="EMBL" id="SUZ65208.1"/>
    </source>
</evidence>
<evidence type="ECO:0000256" key="3">
    <source>
        <dbReference type="ARBA" id="ARBA00022448"/>
    </source>
</evidence>
<dbReference type="InterPro" id="IPR011130">
    <property type="entry name" value="SecA_preprotein_X-link_dom"/>
</dbReference>
<dbReference type="InterPro" id="IPR001650">
    <property type="entry name" value="Helicase_C-like"/>
</dbReference>